<dbReference type="Gene3D" id="2.30.30.40">
    <property type="entry name" value="SH3 Domains"/>
    <property type="match status" value="1"/>
</dbReference>
<feature type="domain" description="LIM zinc-binding" evidence="10">
    <location>
        <begin position="3"/>
        <end position="63"/>
    </location>
</feature>
<dbReference type="PROSITE" id="PS00478">
    <property type="entry name" value="LIM_DOMAIN_1"/>
    <property type="match status" value="1"/>
</dbReference>
<dbReference type="CDD" id="cd11789">
    <property type="entry name" value="SH3_Nebulin_family_C"/>
    <property type="match status" value="1"/>
</dbReference>
<reference evidence="11" key="1">
    <citation type="submission" date="2025-08" db="UniProtKB">
        <authorList>
            <consortium name="Ensembl"/>
        </authorList>
    </citation>
    <scope>IDENTIFICATION</scope>
</reference>
<dbReference type="InterPro" id="IPR001781">
    <property type="entry name" value="Znf_LIM"/>
</dbReference>
<evidence type="ECO:0000256" key="5">
    <source>
        <dbReference type="ARBA" id="ARBA00023038"/>
    </source>
</evidence>
<evidence type="ECO:0000256" key="6">
    <source>
        <dbReference type="PROSITE-ProRule" id="PRU00125"/>
    </source>
</evidence>
<keyword evidence="2 6" id="KW-0479">Metal-binding</keyword>
<evidence type="ECO:0000313" key="12">
    <source>
        <dbReference type="Proteomes" id="UP000694388"/>
    </source>
</evidence>
<dbReference type="SUPFAM" id="SSF50044">
    <property type="entry name" value="SH3-domain"/>
    <property type="match status" value="1"/>
</dbReference>
<evidence type="ECO:0000256" key="7">
    <source>
        <dbReference type="PROSITE-ProRule" id="PRU00192"/>
    </source>
</evidence>
<accession>A0A8C4WW09</accession>
<feature type="region of interest" description="Disordered" evidence="8">
    <location>
        <begin position="133"/>
        <end position="164"/>
    </location>
</feature>
<dbReference type="SMART" id="SM00132">
    <property type="entry name" value="LIM"/>
    <property type="match status" value="1"/>
</dbReference>
<dbReference type="OMA" id="VHYPLSK"/>
<evidence type="ECO:0000256" key="8">
    <source>
        <dbReference type="SAM" id="MobiDB-lite"/>
    </source>
</evidence>
<dbReference type="GeneTree" id="ENSGT00940000154775"/>
<proteinExistence type="predicted"/>
<dbReference type="PROSITE" id="PS51216">
    <property type="entry name" value="NEBULIN"/>
    <property type="match status" value="2"/>
</dbReference>
<dbReference type="PRINTS" id="PR00452">
    <property type="entry name" value="SH3DOMAIN"/>
</dbReference>
<keyword evidence="12" id="KW-1185">Reference proteome</keyword>
<evidence type="ECO:0000256" key="2">
    <source>
        <dbReference type="ARBA" id="ARBA00022723"/>
    </source>
</evidence>
<organism evidence="11 12">
    <name type="scientific">Eptatretus burgeri</name>
    <name type="common">Inshore hagfish</name>
    <dbReference type="NCBI Taxonomy" id="7764"/>
    <lineage>
        <taxon>Eukaryota</taxon>
        <taxon>Metazoa</taxon>
        <taxon>Chordata</taxon>
        <taxon>Craniata</taxon>
        <taxon>Vertebrata</taxon>
        <taxon>Cyclostomata</taxon>
        <taxon>Myxini</taxon>
        <taxon>Myxiniformes</taxon>
        <taxon>Myxinidae</taxon>
        <taxon>Eptatretinae</taxon>
        <taxon>Eptatretus</taxon>
    </lineage>
</organism>
<keyword evidence="5 6" id="KW-0440">LIM domain</keyword>
<evidence type="ECO:0000313" key="11">
    <source>
        <dbReference type="Ensembl" id="ENSEBUP00000014490.1"/>
    </source>
</evidence>
<dbReference type="Gene3D" id="2.10.110.10">
    <property type="entry name" value="Cysteine Rich Protein"/>
    <property type="match status" value="1"/>
</dbReference>
<dbReference type="InterPro" id="IPR000900">
    <property type="entry name" value="Nebulin_repeat"/>
</dbReference>
<protein>
    <recommendedName>
        <fullName evidence="13">LIM and SH3 domain protein 1</fullName>
    </recommendedName>
</protein>
<dbReference type="SMART" id="SM00227">
    <property type="entry name" value="NEBU"/>
    <property type="match status" value="2"/>
</dbReference>
<dbReference type="GO" id="GO:0005737">
    <property type="term" value="C:cytoplasm"/>
    <property type="evidence" value="ECO:0007669"/>
    <property type="project" value="UniProtKB-ARBA"/>
</dbReference>
<feature type="domain" description="SH3" evidence="9">
    <location>
        <begin position="186"/>
        <end position="245"/>
    </location>
</feature>
<keyword evidence="4 6" id="KW-0862">Zinc</keyword>
<dbReference type="PANTHER" id="PTHR46218:SF4">
    <property type="entry name" value="LIM AND SH3 DOMAIN PROTEIN LASP"/>
    <property type="match status" value="1"/>
</dbReference>
<dbReference type="Ensembl" id="ENSEBUT00000015066.1">
    <property type="protein sequence ID" value="ENSEBUP00000014490.1"/>
    <property type="gene ID" value="ENSEBUG00000009105.1"/>
</dbReference>
<dbReference type="InterPro" id="IPR051759">
    <property type="entry name" value="LIM-SH3_domain_protein"/>
</dbReference>
<dbReference type="InterPro" id="IPR001452">
    <property type="entry name" value="SH3_domain"/>
</dbReference>
<name>A0A8C4WW09_EPTBU</name>
<evidence type="ECO:0000256" key="1">
    <source>
        <dbReference type="ARBA" id="ARBA00022443"/>
    </source>
</evidence>
<dbReference type="AlphaFoldDB" id="A0A8C4WW09"/>
<dbReference type="GO" id="GO:0051015">
    <property type="term" value="F:actin filament binding"/>
    <property type="evidence" value="ECO:0007669"/>
    <property type="project" value="TreeGrafter"/>
</dbReference>
<dbReference type="Pfam" id="PF00412">
    <property type="entry name" value="LIM"/>
    <property type="match status" value="1"/>
</dbReference>
<reference evidence="11" key="2">
    <citation type="submission" date="2025-09" db="UniProtKB">
        <authorList>
            <consortium name="Ensembl"/>
        </authorList>
    </citation>
    <scope>IDENTIFICATION</scope>
</reference>
<keyword evidence="3" id="KW-0677">Repeat</keyword>
<dbReference type="GO" id="GO:0046872">
    <property type="term" value="F:metal ion binding"/>
    <property type="evidence" value="ECO:0007669"/>
    <property type="project" value="UniProtKB-KW"/>
</dbReference>
<dbReference type="InterPro" id="IPR036028">
    <property type="entry name" value="SH3-like_dom_sf"/>
</dbReference>
<keyword evidence="1 7" id="KW-0728">SH3 domain</keyword>
<sequence>MNPLCARCNKPTYPMEKLSCLDSVWHKSCFSCEVCNLKLNLKNYKGFSKKPYCNSHYPKQSFTTVADTPENIRLREQSKLQSQVKYKEQFEKEKGKCFNAISETPEMERMKKVQEQISNIKYHEDFEKSKKKLGGLSLDDPSMGSMQGSHQPRHGAGYGKVQDSGYYKGEQQHNIPTSPVRQQASTPKNVFQALYDYDAADRDEVSFRVGDLIMEATAIDQGWMYGTVQRTMQTGMLPANYVEPV</sequence>
<evidence type="ECO:0000256" key="3">
    <source>
        <dbReference type="ARBA" id="ARBA00022737"/>
    </source>
</evidence>
<evidence type="ECO:0000256" key="4">
    <source>
        <dbReference type="ARBA" id="ARBA00022833"/>
    </source>
</evidence>
<dbReference type="SUPFAM" id="SSF57716">
    <property type="entry name" value="Glucocorticoid receptor-like (DNA-binding domain)"/>
    <property type="match status" value="1"/>
</dbReference>
<dbReference type="Pfam" id="PF00880">
    <property type="entry name" value="Nebulin"/>
    <property type="match status" value="2"/>
</dbReference>
<evidence type="ECO:0000259" key="9">
    <source>
        <dbReference type="PROSITE" id="PS50002"/>
    </source>
</evidence>
<dbReference type="PROSITE" id="PS50023">
    <property type="entry name" value="LIM_DOMAIN_2"/>
    <property type="match status" value="1"/>
</dbReference>
<evidence type="ECO:0008006" key="13">
    <source>
        <dbReference type="Google" id="ProtNLM"/>
    </source>
</evidence>
<dbReference type="FunFam" id="2.10.110.10:FF:000087">
    <property type="entry name" value="LIM zinc-binding domain-containing Nebulette"/>
    <property type="match status" value="1"/>
</dbReference>
<dbReference type="PANTHER" id="PTHR46218">
    <property type="entry name" value="LASP"/>
    <property type="match status" value="1"/>
</dbReference>
<dbReference type="Pfam" id="PF14604">
    <property type="entry name" value="SH3_9"/>
    <property type="match status" value="1"/>
</dbReference>
<dbReference type="Proteomes" id="UP000694388">
    <property type="component" value="Unplaced"/>
</dbReference>
<dbReference type="SMART" id="SM00326">
    <property type="entry name" value="SH3"/>
    <property type="match status" value="1"/>
</dbReference>
<dbReference type="PROSITE" id="PS50002">
    <property type="entry name" value="SH3"/>
    <property type="match status" value="1"/>
</dbReference>
<evidence type="ECO:0000259" key="10">
    <source>
        <dbReference type="PROSITE" id="PS50023"/>
    </source>
</evidence>
<dbReference type="GO" id="GO:0005925">
    <property type="term" value="C:focal adhesion"/>
    <property type="evidence" value="ECO:0007669"/>
    <property type="project" value="TreeGrafter"/>
</dbReference>